<gene>
    <name evidence="8" type="ordered locus">Desmu_1048</name>
</gene>
<evidence type="ECO:0000256" key="4">
    <source>
        <dbReference type="ARBA" id="ARBA00022763"/>
    </source>
</evidence>
<evidence type="ECO:0000313" key="9">
    <source>
        <dbReference type="Proteomes" id="UP000001068"/>
    </source>
</evidence>
<evidence type="ECO:0000259" key="7">
    <source>
        <dbReference type="Pfam" id="PF01035"/>
    </source>
</evidence>
<keyword evidence="4" id="KW-0227">DNA damage</keyword>
<dbReference type="KEGG" id="dmu:Desmu_1048"/>
<evidence type="ECO:0000256" key="1">
    <source>
        <dbReference type="ARBA" id="ARBA00001286"/>
    </source>
</evidence>
<keyword evidence="5" id="KW-0234">DNA repair</keyword>
<dbReference type="InterPro" id="IPR001497">
    <property type="entry name" value="MethylDNA_cys_MeTrfase_AS"/>
</dbReference>
<evidence type="ECO:0000256" key="6">
    <source>
        <dbReference type="ARBA" id="ARBA00049348"/>
    </source>
</evidence>
<comment type="catalytic activity">
    <reaction evidence="6">
        <text>a 6-O-methyl-2'-deoxyguanosine in DNA + L-cysteinyl-[protein] = S-methyl-L-cysteinyl-[protein] + a 2'-deoxyguanosine in DNA</text>
        <dbReference type="Rhea" id="RHEA:24000"/>
        <dbReference type="Rhea" id="RHEA-COMP:10131"/>
        <dbReference type="Rhea" id="RHEA-COMP:10132"/>
        <dbReference type="Rhea" id="RHEA-COMP:11367"/>
        <dbReference type="Rhea" id="RHEA-COMP:11368"/>
        <dbReference type="ChEBI" id="CHEBI:29950"/>
        <dbReference type="ChEBI" id="CHEBI:82612"/>
        <dbReference type="ChEBI" id="CHEBI:85445"/>
        <dbReference type="ChEBI" id="CHEBI:85448"/>
        <dbReference type="EC" id="2.1.1.63"/>
    </reaction>
</comment>
<dbReference type="EMBL" id="CP002363">
    <property type="protein sequence ID" value="ADV65350.1"/>
    <property type="molecule type" value="Genomic_DNA"/>
</dbReference>
<dbReference type="HOGENOM" id="CLU_000445_52_5_2"/>
<reference evidence="8 9" key="2">
    <citation type="journal article" date="2011" name="Stand. Genomic Sci.">
        <title>Complete genome sequence of Desulfurococcus mucosus type strain (O7/1).</title>
        <authorList>
            <person name="Wirth R."/>
            <person name="Chertkov O."/>
            <person name="Held B."/>
            <person name="Lapidus A."/>
            <person name="Nolan M."/>
            <person name="Lucas S."/>
            <person name="Hammon N."/>
            <person name="Deshpande S."/>
            <person name="Cheng J.F."/>
            <person name="Tapia R."/>
            <person name="Han C."/>
            <person name="Goodwin L."/>
            <person name="Pitluck S."/>
            <person name="Liolios K."/>
            <person name="Ioanna P."/>
            <person name="Ivanova N."/>
            <person name="Mavromatis K."/>
            <person name="Mikhailova N."/>
            <person name="Pati A."/>
            <person name="Chen A."/>
            <person name="Palaniappan K."/>
            <person name="Land M."/>
            <person name="Hauser L."/>
            <person name="Chang Y.J."/>
            <person name="Jeffries C.D."/>
            <person name="Bilek Y."/>
            <person name="Hader T."/>
            <person name="Rohde M."/>
            <person name="Spring S."/>
            <person name="Sikorski J."/>
            <person name="Goker M."/>
            <person name="Woyke T."/>
            <person name="Bristow J."/>
            <person name="Eisen J.A."/>
            <person name="Markowitz V."/>
            <person name="Hugenholtz P."/>
            <person name="Kyrpides N.C."/>
            <person name="Klenk H.P."/>
        </authorList>
    </citation>
    <scope>NUCLEOTIDE SEQUENCE [LARGE SCALE GENOMIC DNA]</scope>
    <source>
        <strain evidence="9">ATCC 35584 / DSM 2162 / JCM 9187 / O7/1</strain>
    </source>
</reference>
<keyword evidence="9" id="KW-1185">Reference proteome</keyword>
<name>E8RA24_DESM0</name>
<reference evidence="9" key="1">
    <citation type="submission" date="2010-11" db="EMBL/GenBank/DDBJ databases">
        <title>The complete genome of Desulfurococcus mucosus DSM 2162.</title>
        <authorList>
            <consortium name="US DOE Joint Genome Institute (JGI-PGF)"/>
            <person name="Lucas S."/>
            <person name="Copeland A."/>
            <person name="Lapidus A."/>
            <person name="Bruce D."/>
            <person name="Goodwin L."/>
            <person name="Pitluck S."/>
            <person name="Kyrpides N."/>
            <person name="Mavromatis K."/>
            <person name="Pagani I."/>
            <person name="Ivanova N."/>
            <person name="Ovchinnikova G."/>
            <person name="Chertkov O."/>
            <person name="Held B."/>
            <person name="Brettin T."/>
            <person name="Detter J.C."/>
            <person name="Tapia R."/>
            <person name="Han C."/>
            <person name="Land M."/>
            <person name="Hauser L."/>
            <person name="Markowitz V."/>
            <person name="Cheng J.-F."/>
            <person name="Hugenholtz P."/>
            <person name="Woyke T."/>
            <person name="Wu D."/>
            <person name="Wirth R."/>
            <person name="Bilek Y."/>
            <person name="Hader T."/>
            <person name="Klenk H.-P."/>
            <person name="Eisen J.A."/>
        </authorList>
    </citation>
    <scope>NUCLEOTIDE SEQUENCE [LARGE SCALE GENOMIC DNA]</scope>
    <source>
        <strain evidence="9">ATCC 35584 / DSM 2162 / JCM 9187 / O7/1</strain>
    </source>
</reference>
<evidence type="ECO:0000256" key="3">
    <source>
        <dbReference type="ARBA" id="ARBA00022679"/>
    </source>
</evidence>
<dbReference type="SUPFAM" id="SSF46767">
    <property type="entry name" value="Methylated DNA-protein cysteine methyltransferase, C-terminal domain"/>
    <property type="match status" value="1"/>
</dbReference>
<evidence type="ECO:0000313" key="8">
    <source>
        <dbReference type="EMBL" id="ADV65350.1"/>
    </source>
</evidence>
<sequence length="126" mass="13755" precursor="true">MIVVESREGRLLAHGALMTDICEAVYMLTMIIPVGSATTYSSIARVLGVHPRIVARCLSLNRDPILVPCHRVVYSNGGLGGYTPGGVGVKRRLLEVEGVVFQGNRVKKECLIDIHSLLHGLDRLKH</sequence>
<dbReference type="STRING" id="765177.Desmu_1048"/>
<dbReference type="PANTHER" id="PTHR10815">
    <property type="entry name" value="METHYLATED-DNA--PROTEIN-CYSTEINE METHYLTRANSFERASE"/>
    <property type="match status" value="1"/>
</dbReference>
<dbReference type="CDD" id="cd06445">
    <property type="entry name" value="ATase"/>
    <property type="match status" value="1"/>
</dbReference>
<comment type="catalytic activity">
    <reaction evidence="1">
        <text>a 4-O-methyl-thymidine in DNA + L-cysteinyl-[protein] = a thymidine in DNA + S-methyl-L-cysteinyl-[protein]</text>
        <dbReference type="Rhea" id="RHEA:53428"/>
        <dbReference type="Rhea" id="RHEA-COMP:10131"/>
        <dbReference type="Rhea" id="RHEA-COMP:10132"/>
        <dbReference type="Rhea" id="RHEA-COMP:13555"/>
        <dbReference type="Rhea" id="RHEA-COMP:13556"/>
        <dbReference type="ChEBI" id="CHEBI:29950"/>
        <dbReference type="ChEBI" id="CHEBI:82612"/>
        <dbReference type="ChEBI" id="CHEBI:137386"/>
        <dbReference type="ChEBI" id="CHEBI:137387"/>
        <dbReference type="EC" id="2.1.1.63"/>
    </reaction>
</comment>
<proteinExistence type="predicted"/>
<dbReference type="NCBIfam" id="TIGR00589">
    <property type="entry name" value="ogt"/>
    <property type="match status" value="1"/>
</dbReference>
<dbReference type="InterPro" id="IPR014048">
    <property type="entry name" value="MethylDNA_cys_MeTrfase_DNA-bd"/>
</dbReference>
<dbReference type="GO" id="GO:0006281">
    <property type="term" value="P:DNA repair"/>
    <property type="evidence" value="ECO:0007669"/>
    <property type="project" value="UniProtKB-KW"/>
</dbReference>
<organism evidence="8 9">
    <name type="scientific">Desulfurococcus mucosus (strain ATCC 35584 / DSM 2162 / JCM 9187 / O7/1)</name>
    <dbReference type="NCBI Taxonomy" id="765177"/>
    <lineage>
        <taxon>Archaea</taxon>
        <taxon>Thermoproteota</taxon>
        <taxon>Thermoprotei</taxon>
        <taxon>Desulfurococcales</taxon>
        <taxon>Desulfurococcaceae</taxon>
        <taxon>Desulfurococcus</taxon>
    </lineage>
</organism>
<keyword evidence="2 8" id="KW-0489">Methyltransferase</keyword>
<dbReference type="PROSITE" id="PS00374">
    <property type="entry name" value="MGMT"/>
    <property type="match status" value="1"/>
</dbReference>
<dbReference type="InterPro" id="IPR036217">
    <property type="entry name" value="MethylDNA_cys_MeTrfase_DNAb"/>
</dbReference>
<dbReference type="AlphaFoldDB" id="E8RA24"/>
<evidence type="ECO:0000256" key="5">
    <source>
        <dbReference type="ARBA" id="ARBA00023204"/>
    </source>
</evidence>
<dbReference type="Gene3D" id="1.10.10.10">
    <property type="entry name" value="Winged helix-like DNA-binding domain superfamily/Winged helix DNA-binding domain"/>
    <property type="match status" value="1"/>
</dbReference>
<accession>E8RA24</accession>
<evidence type="ECO:0000256" key="2">
    <source>
        <dbReference type="ARBA" id="ARBA00022603"/>
    </source>
</evidence>
<dbReference type="GO" id="GO:0032259">
    <property type="term" value="P:methylation"/>
    <property type="evidence" value="ECO:0007669"/>
    <property type="project" value="UniProtKB-KW"/>
</dbReference>
<feature type="domain" description="Methylated-DNA-[protein]-cysteine S-methyltransferase DNA binding" evidence="7">
    <location>
        <begin position="23"/>
        <end position="99"/>
    </location>
</feature>
<protein>
    <submittedName>
        <fullName evidence="8">Methylated-DNA/protein-cysteinemethyltransferase</fullName>
    </submittedName>
</protein>
<keyword evidence="3 8" id="KW-0808">Transferase</keyword>
<dbReference type="eggNOG" id="arCOG02724">
    <property type="taxonomic scope" value="Archaea"/>
</dbReference>
<dbReference type="GO" id="GO:0003908">
    <property type="term" value="F:methylated-DNA-[protein]-cysteine S-methyltransferase activity"/>
    <property type="evidence" value="ECO:0007669"/>
    <property type="project" value="UniProtKB-EC"/>
</dbReference>
<dbReference type="Pfam" id="PF01035">
    <property type="entry name" value="DNA_binding_1"/>
    <property type="match status" value="1"/>
</dbReference>
<dbReference type="InterPro" id="IPR036388">
    <property type="entry name" value="WH-like_DNA-bd_sf"/>
</dbReference>
<dbReference type="Proteomes" id="UP000001068">
    <property type="component" value="Chromosome"/>
</dbReference>
<dbReference type="PANTHER" id="PTHR10815:SF13">
    <property type="entry name" value="METHYLATED-DNA--PROTEIN-CYSTEINE METHYLTRANSFERASE"/>
    <property type="match status" value="1"/>
</dbReference>